<evidence type="ECO:0000256" key="1">
    <source>
        <dbReference type="ARBA" id="ARBA00011028"/>
    </source>
</evidence>
<evidence type="ECO:0000256" key="2">
    <source>
        <dbReference type="ARBA" id="ARBA00022448"/>
    </source>
</evidence>
<organism evidence="4 5">
    <name type="scientific">Butyricimonas hominis</name>
    <dbReference type="NCBI Taxonomy" id="2763032"/>
    <lineage>
        <taxon>Bacteria</taxon>
        <taxon>Pseudomonadati</taxon>
        <taxon>Bacteroidota</taxon>
        <taxon>Bacteroidia</taxon>
        <taxon>Bacteroidales</taxon>
        <taxon>Odoribacteraceae</taxon>
        <taxon>Butyricimonas</taxon>
    </lineage>
</organism>
<protein>
    <submittedName>
        <fullName evidence="4">Zinc ABC transporter substrate-binding protein</fullName>
    </submittedName>
</protein>
<dbReference type="InterPro" id="IPR006127">
    <property type="entry name" value="ZnuA-like"/>
</dbReference>
<reference evidence="4 5" key="1">
    <citation type="submission" date="2020-08" db="EMBL/GenBank/DDBJ databases">
        <title>Genome public.</title>
        <authorList>
            <person name="Liu C."/>
            <person name="Sun Q."/>
        </authorList>
    </citation>
    <scope>NUCLEOTIDE SEQUENCE [LARGE SCALE GENOMIC DNA]</scope>
    <source>
        <strain evidence="4 5">NSJ-56</strain>
    </source>
</reference>
<dbReference type="RefSeq" id="WP_186978020.1">
    <property type="nucleotide sequence ID" value="NZ_JACOOH010000009.1"/>
</dbReference>
<dbReference type="PANTHER" id="PTHR42953">
    <property type="entry name" value="HIGH-AFFINITY ZINC UPTAKE SYSTEM PROTEIN ZNUA-RELATED"/>
    <property type="match status" value="1"/>
</dbReference>
<accession>A0ABR7D500</accession>
<dbReference type="PANTHER" id="PTHR42953:SF3">
    <property type="entry name" value="HIGH-AFFINITY ZINC UPTAKE SYSTEM PROTEIN ZNUA"/>
    <property type="match status" value="1"/>
</dbReference>
<dbReference type="SUPFAM" id="SSF53807">
    <property type="entry name" value="Helical backbone' metal receptor"/>
    <property type="match status" value="1"/>
</dbReference>
<dbReference type="Proteomes" id="UP000646484">
    <property type="component" value="Unassembled WGS sequence"/>
</dbReference>
<name>A0ABR7D500_9BACT</name>
<dbReference type="Pfam" id="PF01297">
    <property type="entry name" value="ZnuA"/>
    <property type="match status" value="1"/>
</dbReference>
<keyword evidence="2" id="KW-0813">Transport</keyword>
<keyword evidence="5" id="KW-1185">Reference proteome</keyword>
<gene>
    <name evidence="4" type="ORF">H8S64_18220</name>
</gene>
<dbReference type="InterPro" id="IPR050492">
    <property type="entry name" value="Bact_metal-bind_prot9"/>
</dbReference>
<comment type="caution">
    <text evidence="4">The sequence shown here is derived from an EMBL/GenBank/DDBJ whole genome shotgun (WGS) entry which is preliminary data.</text>
</comment>
<comment type="similarity">
    <text evidence="1">Belongs to the bacterial solute-binding protein 9 family.</text>
</comment>
<evidence type="ECO:0000313" key="5">
    <source>
        <dbReference type="Proteomes" id="UP000646484"/>
    </source>
</evidence>
<proteinExistence type="inferred from homology"/>
<evidence type="ECO:0000313" key="4">
    <source>
        <dbReference type="EMBL" id="MBC5623033.1"/>
    </source>
</evidence>
<dbReference type="EMBL" id="JACOOH010000009">
    <property type="protein sequence ID" value="MBC5623033.1"/>
    <property type="molecule type" value="Genomic_DNA"/>
</dbReference>
<evidence type="ECO:0000256" key="3">
    <source>
        <dbReference type="ARBA" id="ARBA00022729"/>
    </source>
</evidence>
<keyword evidence="3" id="KW-0732">Signal</keyword>
<dbReference type="Gene3D" id="3.40.50.1980">
    <property type="entry name" value="Nitrogenase molybdenum iron protein domain"/>
    <property type="match status" value="2"/>
</dbReference>
<sequence length="287" mass="32813">MRIGIILMLVALLWACDENKDREKTISVSILPQRYFVERIAGDYVKVNVMIPPGANPAVSDLSTEQLKALHNSSIYFAVGYLPFEISNLYPFLEKQEKHIQLVKQSEGMELEEGTCDCGHHHTHPGNFDPHVWMSPRYAGMMAQTICKVLSEKFPEKKTEFEQNFKQFKQEIDSIDAEARRIIPAKQNKTFLIYHPALTYLAKDYGMEQIAIEDEGKEPNPSHIKAVVDTCRAKGIKIVFIQNQFDVMNAKAIAREIDGEVIAIDPLSADWKKEMESLLRIIEQKME</sequence>